<dbReference type="SUPFAM" id="SSF52540">
    <property type="entry name" value="P-loop containing nucleoside triphosphate hydrolases"/>
    <property type="match status" value="1"/>
</dbReference>
<gene>
    <name evidence="1" type="ORF">DLNHIDIE_01355</name>
</gene>
<organism evidence="1 2">
    <name type="scientific">Acidithiobacillus thiooxidans ATCC 19377</name>
    <dbReference type="NCBI Taxonomy" id="637390"/>
    <lineage>
        <taxon>Bacteria</taxon>
        <taxon>Pseudomonadati</taxon>
        <taxon>Pseudomonadota</taxon>
        <taxon>Acidithiobacillia</taxon>
        <taxon>Acidithiobacillales</taxon>
        <taxon>Acidithiobacillaceae</taxon>
        <taxon>Acidithiobacillus</taxon>
    </lineage>
</organism>
<sequence length="312" mass="36075">MSELALKSGEMSPTTRRVVCVLGMHRSGTSAIAKGLECWGIHMGDALISPGMDNPRGYWEDAQVVAINQKLMQRCDLAWNDVRILSTEVFLDGRHEDLTEQAFKLLEQRIAVWNNWGFKDPRTLRTLPFWLRVADLGGIDIQFVLAIRHPISVVASLQTRNGMDAVRSQLMWLAHWVPFLNLLENQKVAILHYDQVLEHPAQTMQRAGEHLGFAIHAERLHTYKHHFLTSKLRHHQAGNDSPENPLILPLVHKTMQVLGNCGVSPDTQFWQAWKLLQNEHQNLSGILDLIDHESERRRRRRTFWWKMTHVHR</sequence>
<evidence type="ECO:0000313" key="2">
    <source>
        <dbReference type="Proteomes" id="UP000315403"/>
    </source>
</evidence>
<proteinExistence type="predicted"/>
<dbReference type="InterPro" id="IPR014556">
    <property type="entry name" value="UCP029407"/>
</dbReference>
<dbReference type="Proteomes" id="UP000315403">
    <property type="component" value="Unassembled WGS sequence"/>
</dbReference>
<accession>A0A543Q579</accession>
<evidence type="ECO:0008006" key="3">
    <source>
        <dbReference type="Google" id="ProtNLM"/>
    </source>
</evidence>
<name>A0A543Q579_ACITH</name>
<reference evidence="1 2" key="1">
    <citation type="submission" date="2019-03" db="EMBL/GenBank/DDBJ databases">
        <title>New insights into Acidothiobacillus thiooxidans sulfur metabolism through coupled gene expression, solution geochemistry, microscopy and spectroscopy analyses.</title>
        <authorList>
            <person name="Camacho D."/>
            <person name="Frazao R."/>
            <person name="Fouillen A."/>
            <person name="Nanci A."/>
            <person name="Lang B.F."/>
            <person name="Apte S.C."/>
            <person name="Baron C."/>
            <person name="Warren L.A."/>
        </authorList>
    </citation>
    <scope>NUCLEOTIDE SEQUENCE [LARGE SCALE GENOMIC DNA]</scope>
    <source>
        <strain evidence="1 2">ATCC 19377</strain>
    </source>
</reference>
<protein>
    <recommendedName>
        <fullName evidence="3">Sulfotransferase family protein</fullName>
    </recommendedName>
</protein>
<dbReference type="Pfam" id="PF13469">
    <property type="entry name" value="Sulfotransfer_3"/>
    <property type="match status" value="1"/>
</dbReference>
<dbReference type="InterPro" id="IPR027417">
    <property type="entry name" value="P-loop_NTPase"/>
</dbReference>
<dbReference type="RefSeq" id="WP_142087472.1">
    <property type="nucleotide sequence ID" value="NZ_SZUV01000001.1"/>
</dbReference>
<comment type="caution">
    <text evidence="1">The sequence shown here is derived from an EMBL/GenBank/DDBJ whole genome shotgun (WGS) entry which is preliminary data.</text>
</comment>
<dbReference type="Gene3D" id="3.40.50.300">
    <property type="entry name" value="P-loop containing nucleotide triphosphate hydrolases"/>
    <property type="match status" value="1"/>
</dbReference>
<evidence type="ECO:0000313" key="1">
    <source>
        <dbReference type="EMBL" id="TQN51482.1"/>
    </source>
</evidence>
<dbReference type="AlphaFoldDB" id="A0A543Q579"/>
<dbReference type="EMBL" id="SZUV01000001">
    <property type="protein sequence ID" value="TQN51482.1"/>
    <property type="molecule type" value="Genomic_DNA"/>
</dbReference>
<dbReference type="PIRSF" id="PIRSF029407">
    <property type="entry name" value="UCP029407"/>
    <property type="match status" value="1"/>
</dbReference>